<proteinExistence type="predicted"/>
<sequence length="154" mass="17406">MCMECDSDPSICMCDTESHEAVFDFKERAKTRKRERYFKMRNINVPRNTELLKQNFSGVGMGAESLDPAGDPCGESTNTQCDQEFVDPSLLSDEEEGACAISEEEATRILEEEDKRLSEHFLTLDKKDREAETKAVGFEVKKNPPRQVGCLDSI</sequence>
<evidence type="ECO:0000313" key="1">
    <source>
        <dbReference type="EMBL" id="CAG6650316.1"/>
    </source>
</evidence>
<dbReference type="AlphaFoldDB" id="A0A8D8RGM9"/>
<organism evidence="1">
    <name type="scientific">Cacopsylla melanoneura</name>
    <dbReference type="NCBI Taxonomy" id="428564"/>
    <lineage>
        <taxon>Eukaryota</taxon>
        <taxon>Metazoa</taxon>
        <taxon>Ecdysozoa</taxon>
        <taxon>Arthropoda</taxon>
        <taxon>Hexapoda</taxon>
        <taxon>Insecta</taxon>
        <taxon>Pterygota</taxon>
        <taxon>Neoptera</taxon>
        <taxon>Paraneoptera</taxon>
        <taxon>Hemiptera</taxon>
        <taxon>Sternorrhyncha</taxon>
        <taxon>Psylloidea</taxon>
        <taxon>Psyllidae</taxon>
        <taxon>Psyllinae</taxon>
        <taxon>Cacopsylla</taxon>
    </lineage>
</organism>
<dbReference type="EMBL" id="HBUF01161618">
    <property type="protein sequence ID" value="CAG6650316.1"/>
    <property type="molecule type" value="Transcribed_RNA"/>
</dbReference>
<accession>A0A8D8RGM9</accession>
<name>A0A8D8RGM9_9HEMI</name>
<protein>
    <submittedName>
        <fullName evidence="1">Uncharacterized protein</fullName>
    </submittedName>
</protein>
<reference evidence="1" key="1">
    <citation type="submission" date="2021-05" db="EMBL/GenBank/DDBJ databases">
        <authorList>
            <person name="Alioto T."/>
            <person name="Alioto T."/>
            <person name="Gomez Garrido J."/>
        </authorList>
    </citation>
    <scope>NUCLEOTIDE SEQUENCE</scope>
</reference>